<accession>A0A9I9E5A8</accession>
<dbReference type="AlphaFoldDB" id="A0A9I9E5A8"/>
<sequence length="232" mass="26181">MQGLTHDLIQAEEALRINIKPKLYSYKAGACRGKKQSKGWLKIFLGLLWLVDLVDEHMMAAECREKISLILQLLSLSQLMSCFLNISSLMSLLPIHLSLCSSSSSLSIKVPLIGLIFKGFGVLSRLVELSLKVGLSIQRDYNALPFGHLTRNDRFESSITAPTTIRVVRDYDGLEGCQWESSKARPTSIAWNKLRASMDFFWPNFKFNIELTNCSPISDDRFLYMEGLVGEI</sequence>
<proteinExistence type="predicted"/>
<protein>
    <submittedName>
        <fullName evidence="1">Uncharacterized protein</fullName>
    </submittedName>
</protein>
<reference evidence="1" key="1">
    <citation type="submission" date="2023-03" db="UniProtKB">
        <authorList>
            <consortium name="EnsemblPlants"/>
        </authorList>
    </citation>
    <scope>IDENTIFICATION</scope>
</reference>
<evidence type="ECO:0000313" key="1">
    <source>
        <dbReference type="EnsemblPlants" id="MELO3C028989.2.1"/>
    </source>
</evidence>
<name>A0A9I9E5A8_CUCME</name>
<dbReference type="Gramene" id="MELO3C028989.2.1">
    <property type="protein sequence ID" value="MELO3C028989.2.1"/>
    <property type="gene ID" value="MELO3C028989.2"/>
</dbReference>
<dbReference type="EnsemblPlants" id="MELO3C028989.2.1">
    <property type="protein sequence ID" value="MELO3C028989.2.1"/>
    <property type="gene ID" value="MELO3C028989.2"/>
</dbReference>
<organism evidence="1">
    <name type="scientific">Cucumis melo</name>
    <name type="common">Muskmelon</name>
    <dbReference type="NCBI Taxonomy" id="3656"/>
    <lineage>
        <taxon>Eukaryota</taxon>
        <taxon>Viridiplantae</taxon>
        <taxon>Streptophyta</taxon>
        <taxon>Embryophyta</taxon>
        <taxon>Tracheophyta</taxon>
        <taxon>Spermatophyta</taxon>
        <taxon>Magnoliopsida</taxon>
        <taxon>eudicotyledons</taxon>
        <taxon>Gunneridae</taxon>
        <taxon>Pentapetalae</taxon>
        <taxon>rosids</taxon>
        <taxon>fabids</taxon>
        <taxon>Cucurbitales</taxon>
        <taxon>Cucurbitaceae</taxon>
        <taxon>Benincaseae</taxon>
        <taxon>Cucumis</taxon>
    </lineage>
</organism>